<protein>
    <submittedName>
        <fullName evidence="1">Unclassified</fullName>
    </submittedName>
</protein>
<dbReference type="KEGG" id="bpw:WESB_0680"/>
<name>K0JIN1_BRAPL</name>
<reference evidence="1 2" key="1">
    <citation type="journal article" date="2012" name="BMC Genomics">
        <title>Comparative genomics of Brachyspira pilosicoli strains: genome rearrangements, reductions and correlation of genetic compliment with phenotypic diversity.</title>
        <authorList>
            <person name="Mappley L.J."/>
            <person name="Black M.L."/>
            <person name="Abuoun M."/>
            <person name="Darby A.C."/>
            <person name="Woodward M.J."/>
            <person name="Parkhill J."/>
            <person name="Turner A.K."/>
            <person name="Bellgard M.I."/>
            <person name="La T."/>
            <person name="Phillips N.D."/>
            <person name="La Ragione R.M."/>
            <person name="Hampson D.J."/>
        </authorList>
    </citation>
    <scope>NUCLEOTIDE SEQUENCE [LARGE SCALE GENOMIC DNA]</scope>
    <source>
        <strain evidence="1">WesB</strain>
    </source>
</reference>
<dbReference type="HOGENOM" id="CLU_1567695_0_0_12"/>
<dbReference type="RefSeq" id="WP_014932572.1">
    <property type="nucleotide sequence ID" value="NC_018604.1"/>
</dbReference>
<evidence type="ECO:0000313" key="1">
    <source>
        <dbReference type="EMBL" id="CCG56150.1"/>
    </source>
</evidence>
<organism evidence="1 2">
    <name type="scientific">Brachyspira pilosicoli WesB</name>
    <dbReference type="NCBI Taxonomy" id="1161918"/>
    <lineage>
        <taxon>Bacteria</taxon>
        <taxon>Pseudomonadati</taxon>
        <taxon>Spirochaetota</taxon>
        <taxon>Spirochaetia</taxon>
        <taxon>Brachyspirales</taxon>
        <taxon>Brachyspiraceae</taxon>
        <taxon>Brachyspira</taxon>
    </lineage>
</organism>
<dbReference type="OrthoDB" id="9895174at2"/>
<dbReference type="AlphaFoldDB" id="K0JIN1"/>
<accession>K0JIN1</accession>
<dbReference type="Proteomes" id="UP000003759">
    <property type="component" value="Chromosome"/>
</dbReference>
<dbReference type="EMBL" id="HE793032">
    <property type="protein sequence ID" value="CCG56150.1"/>
    <property type="molecule type" value="Genomic_DNA"/>
</dbReference>
<sequence>MSNYKIIFSSIIHYKNINNLTTNNGIYYIFGMRYSKDYNVYYVPLYIGKVCREDKKSEGIRERIREHFSANDDKIRKYVDDLSYYPKDKQGIITPEGTQDNVGSSPAVYIASCELDKSEDIEKIEAALIYDNRDKLILNEKSKESYNKGNITIDIEGNTYGLRSHTSLEN</sequence>
<evidence type="ECO:0000313" key="2">
    <source>
        <dbReference type="Proteomes" id="UP000003759"/>
    </source>
</evidence>
<gene>
    <name evidence="1" type="ORF">WESB_0680</name>
</gene>
<proteinExistence type="predicted"/>
<dbReference type="PATRIC" id="fig|1161918.5.peg.2554"/>